<evidence type="ECO:0000256" key="1">
    <source>
        <dbReference type="ARBA" id="ARBA00004430"/>
    </source>
</evidence>
<dbReference type="Gene3D" id="3.80.10.10">
    <property type="entry name" value="Ribonuclease Inhibitor"/>
    <property type="match status" value="1"/>
</dbReference>
<comment type="subcellular location">
    <subcellularLocation>
        <location evidence="1">Cytoplasm</location>
        <location evidence="1">Cytoskeleton</location>
        <location evidence="1">Cilium axoneme</location>
    </subcellularLocation>
</comment>
<evidence type="ECO:0000313" key="3">
    <source>
        <dbReference type="EMBL" id="KAI7845065.1"/>
    </source>
</evidence>
<comment type="caution">
    <text evidence="3">The sequence shown here is derived from an EMBL/GenBank/DDBJ whole genome shotgun (WGS) entry which is preliminary data.</text>
</comment>
<keyword evidence="2" id="KW-0812">Transmembrane</keyword>
<dbReference type="AlphaFoldDB" id="A0AAD5DW13"/>
<feature type="transmembrane region" description="Helical" evidence="2">
    <location>
        <begin position="27"/>
        <end position="55"/>
    </location>
</feature>
<evidence type="ECO:0000256" key="2">
    <source>
        <dbReference type="SAM" id="Phobius"/>
    </source>
</evidence>
<dbReference type="SUPFAM" id="SSF52047">
    <property type="entry name" value="RNI-like"/>
    <property type="match status" value="1"/>
</dbReference>
<proteinExistence type="predicted"/>
<name>A0AAD5DW13_9CHLO</name>
<feature type="transmembrane region" description="Helical" evidence="2">
    <location>
        <begin position="67"/>
        <end position="88"/>
    </location>
</feature>
<dbReference type="InterPro" id="IPR032675">
    <property type="entry name" value="LRR_dom_sf"/>
</dbReference>
<dbReference type="GO" id="GO:0005930">
    <property type="term" value="C:axoneme"/>
    <property type="evidence" value="ECO:0007669"/>
    <property type="project" value="UniProtKB-SubCell"/>
</dbReference>
<keyword evidence="4" id="KW-1185">Reference proteome</keyword>
<reference evidence="3" key="1">
    <citation type="submission" date="2020-11" db="EMBL/GenBank/DDBJ databases">
        <title>Chlorella ohadii genome sequencing and assembly.</title>
        <authorList>
            <person name="Murik O."/>
            <person name="Treves H."/>
            <person name="Kedem I."/>
            <person name="Shotland Y."/>
            <person name="Kaplan A."/>
        </authorList>
    </citation>
    <scope>NUCLEOTIDE SEQUENCE</scope>
    <source>
        <strain evidence="3">1</strain>
    </source>
</reference>
<dbReference type="Proteomes" id="UP001205105">
    <property type="component" value="Unassembled WGS sequence"/>
</dbReference>
<keyword evidence="2" id="KW-0472">Membrane</keyword>
<evidence type="ECO:0000313" key="4">
    <source>
        <dbReference type="Proteomes" id="UP001205105"/>
    </source>
</evidence>
<sequence>MQGTAHGSGAAADGGALLRISLADHSALLAFTGIAMPASILATVLSQLVFLYAVAAQTPEIYGTPTCYAFVSVSQIMLGVVLPLLLVWRREVIGALQYARQAGIPPADRRLRAYRWLGRLMPLITLRLVCKRWKRVFDSSARLTPRRWFVQPARLLGRGQGASATAADGSALVRLAACRAGVVRDAFVEEAHKQWRLEAVQQLTSLACLTLRADGDEEYPCERPGQALAQQQLGLAALPRLCRLSLNAAGLLEPSCQQLAAAAHLTSLNLGTFLYDVPDGLWDALACMRSLVELQITVHATDETTTISSHAWRCLAACTQLSCLRLPDGSVCGGIDEEGIFELQAGITQLTALRNFALHGNIASLGDLWQHTGLTQLALMNSHIPFPEPPRGSASLPALRTAEVGSIWRELPLFWDGLLSSALRHVTRLVLHSFQSESDEEEEEETDDAAFEQMGSLVLDVMPDYKSGLPAEQQRAESTLLLLQPSDLSVLAAMPALRLLCLPLSHEMFEADNPGLRNAQGWQWLLSVAFSALLPHLVFMTDGAAQLPGVFRGAAFEGGLHPERLSQLQAWMESNWAALSDEGKQAAFAWLCRAAESNQLSPRAAALLAAFAPTPASPSS</sequence>
<dbReference type="EMBL" id="JADXDR010000022">
    <property type="protein sequence ID" value="KAI7845065.1"/>
    <property type="molecule type" value="Genomic_DNA"/>
</dbReference>
<protein>
    <submittedName>
        <fullName evidence="3">Uncharacterized protein</fullName>
    </submittedName>
</protein>
<organism evidence="3 4">
    <name type="scientific">Chlorella ohadii</name>
    <dbReference type="NCBI Taxonomy" id="2649997"/>
    <lineage>
        <taxon>Eukaryota</taxon>
        <taxon>Viridiplantae</taxon>
        <taxon>Chlorophyta</taxon>
        <taxon>core chlorophytes</taxon>
        <taxon>Trebouxiophyceae</taxon>
        <taxon>Chlorellales</taxon>
        <taxon>Chlorellaceae</taxon>
        <taxon>Chlorella clade</taxon>
        <taxon>Chlorella</taxon>
    </lineage>
</organism>
<accession>A0AAD5DW13</accession>
<keyword evidence="2" id="KW-1133">Transmembrane helix</keyword>
<gene>
    <name evidence="3" type="ORF">COHA_001430</name>
</gene>